<dbReference type="PROSITE" id="PS50027">
    <property type="entry name" value="EGF_LAM_2"/>
    <property type="match status" value="1"/>
</dbReference>
<dbReference type="InterPro" id="IPR009254">
    <property type="entry name" value="Laminin_aI"/>
</dbReference>
<evidence type="ECO:0000256" key="3">
    <source>
        <dbReference type="PROSITE-ProRule" id="PRU00460"/>
    </source>
</evidence>
<accession>A0ABQ7SY57</accession>
<dbReference type="EMBL" id="JAIPUX010003289">
    <property type="protein sequence ID" value="KAH0622232.1"/>
    <property type="molecule type" value="Genomic_DNA"/>
</dbReference>
<reference evidence="6 7" key="1">
    <citation type="journal article" date="2022" name="Gigascience">
        <title>A chromosome-level genome assembly and annotation of the desert horned lizard, Phrynosoma platyrhinos, provides insight into chromosomal rearrangements among reptiles.</title>
        <authorList>
            <person name="Koochekian N."/>
            <person name="Ascanio A."/>
            <person name="Farleigh K."/>
            <person name="Card D.C."/>
            <person name="Schield D.R."/>
            <person name="Castoe T.A."/>
            <person name="Jezkova T."/>
        </authorList>
    </citation>
    <scope>NUCLEOTIDE SEQUENCE [LARGE SCALE GENOMIC DNA]</scope>
    <source>
        <strain evidence="6">NK-2021</strain>
    </source>
</reference>
<dbReference type="SMART" id="SM00180">
    <property type="entry name" value="EGF_Lam"/>
    <property type="match status" value="1"/>
</dbReference>
<dbReference type="Gene3D" id="2.10.25.10">
    <property type="entry name" value="Laminin"/>
    <property type="match status" value="1"/>
</dbReference>
<name>A0ABQ7SY57_PHRPL</name>
<organism evidence="6 7">
    <name type="scientific">Phrynosoma platyrhinos</name>
    <name type="common">Desert horned lizard</name>
    <dbReference type="NCBI Taxonomy" id="52577"/>
    <lineage>
        <taxon>Eukaryota</taxon>
        <taxon>Metazoa</taxon>
        <taxon>Chordata</taxon>
        <taxon>Craniata</taxon>
        <taxon>Vertebrata</taxon>
        <taxon>Euteleostomi</taxon>
        <taxon>Lepidosauria</taxon>
        <taxon>Squamata</taxon>
        <taxon>Bifurcata</taxon>
        <taxon>Unidentata</taxon>
        <taxon>Episquamata</taxon>
        <taxon>Toxicofera</taxon>
        <taxon>Iguania</taxon>
        <taxon>Phrynosomatidae</taxon>
        <taxon>Phrynosomatinae</taxon>
        <taxon>Phrynosoma</taxon>
    </lineage>
</organism>
<dbReference type="Pfam" id="PF06008">
    <property type="entry name" value="Laminin_I"/>
    <property type="match status" value="1"/>
</dbReference>
<gene>
    <name evidence="6" type="ORF">JD844_024351</name>
</gene>
<keyword evidence="1 3" id="KW-1015">Disulfide bond</keyword>
<evidence type="ECO:0000256" key="2">
    <source>
        <dbReference type="ARBA" id="ARBA00023292"/>
    </source>
</evidence>
<feature type="domain" description="Laminin EGF-like" evidence="5">
    <location>
        <begin position="124"/>
        <end position="177"/>
    </location>
</feature>
<comment type="caution">
    <text evidence="3">Lacks conserved residue(s) required for the propagation of feature annotation.</text>
</comment>
<feature type="coiled-coil region" evidence="4">
    <location>
        <begin position="276"/>
        <end position="303"/>
    </location>
</feature>
<feature type="disulfide bond" evidence="3">
    <location>
        <begin position="149"/>
        <end position="158"/>
    </location>
</feature>
<dbReference type="Pfam" id="PF00053">
    <property type="entry name" value="EGF_laminin"/>
    <property type="match status" value="1"/>
</dbReference>
<dbReference type="PROSITE" id="PS01248">
    <property type="entry name" value="EGF_LAM_1"/>
    <property type="match status" value="1"/>
</dbReference>
<evidence type="ECO:0000313" key="6">
    <source>
        <dbReference type="EMBL" id="KAH0622232.1"/>
    </source>
</evidence>
<sequence length="616" mass="68145">MHSGALMDLEFVWIVNETQLETTVKNVLMATWVMSPGERPLFANRVLALCRCLPTLQSPVTEKMEWYAVGAKKIMQGQIAKDIIAFFLVVYDTSFNSSRDPSVPGCAPGYYGNPLLIGSSCKKCDCSGNSDPNLIFEDCDEVTGQCRNCMRNTTGFNCELCAPGYYGDARIARGCTVCNCGGGPCDRRTGECLAEPPMPPPGTDCPVISCDKCIWDLTDDISLAAQSIDESKATLLSISTGVAAHRHLHDLNSTAFILKVKLSEKDNNSVLMKSQLDHAANEMTDLLKEINTLDEKRNQESRKDLLLQKEATEITDRATILVQALGNMIENIQVIDPQVVIDMALATSVTALAQAEASQLFGKLGDQIVKCDHCESEVEFSLDDDQIRAFHTALIDDGSDPIGLKIVSNDCISLKLEASQILKDQFASGKMIIDQMVLPVNKQGHPIDTKITYYAINPGIGLHYDLKFPAQTLAVLNTRGSGDNEFLKHITDKHYMESFHRMGVLDNAAGHWVRFSLKGIFNLKFEFDVTKVGQGISGWSIDVSAIFCSVFRVLTKLVSKTEREWVLTDAYTKDEFMSSEERLMKMVPSVATNAITDADMFHANQNEFTQALEREY</sequence>
<dbReference type="InterPro" id="IPR002049">
    <property type="entry name" value="LE_dom"/>
</dbReference>
<dbReference type="SUPFAM" id="SSF57196">
    <property type="entry name" value="EGF/Laminin"/>
    <property type="match status" value="1"/>
</dbReference>
<dbReference type="CDD" id="cd00055">
    <property type="entry name" value="EGF_Lam"/>
    <property type="match status" value="1"/>
</dbReference>
<keyword evidence="2 3" id="KW-0424">Laminin EGF-like domain</keyword>
<feature type="disulfide bond" evidence="3">
    <location>
        <begin position="161"/>
        <end position="175"/>
    </location>
</feature>
<dbReference type="PANTHER" id="PTHR10574">
    <property type="entry name" value="NETRIN/LAMININ-RELATED"/>
    <property type="match status" value="1"/>
</dbReference>
<keyword evidence="4" id="KW-0175">Coiled coil</keyword>
<protein>
    <recommendedName>
        <fullName evidence="5">Laminin EGF-like domain-containing protein</fullName>
    </recommendedName>
</protein>
<comment type="caution">
    <text evidence="6">The sequence shown here is derived from an EMBL/GenBank/DDBJ whole genome shotgun (WGS) entry which is preliminary data.</text>
</comment>
<evidence type="ECO:0000256" key="1">
    <source>
        <dbReference type="ARBA" id="ARBA00023157"/>
    </source>
</evidence>
<evidence type="ECO:0000259" key="5">
    <source>
        <dbReference type="PROSITE" id="PS50027"/>
    </source>
</evidence>
<evidence type="ECO:0000256" key="4">
    <source>
        <dbReference type="SAM" id="Coils"/>
    </source>
</evidence>
<dbReference type="Proteomes" id="UP000826234">
    <property type="component" value="Unassembled WGS sequence"/>
</dbReference>
<proteinExistence type="predicted"/>
<keyword evidence="7" id="KW-1185">Reference proteome</keyword>
<dbReference type="InterPro" id="IPR050440">
    <property type="entry name" value="Laminin/Netrin_ECM"/>
</dbReference>
<dbReference type="PANTHER" id="PTHR10574:SF409">
    <property type="entry name" value="LAMININ SUBUNIT ALPHA-1"/>
    <property type="match status" value="1"/>
</dbReference>
<evidence type="ECO:0000313" key="7">
    <source>
        <dbReference type="Proteomes" id="UP000826234"/>
    </source>
</evidence>